<evidence type="ECO:0000313" key="8">
    <source>
        <dbReference type="EMBL" id="MCD5310455.1"/>
    </source>
</evidence>
<evidence type="ECO:0000256" key="3">
    <source>
        <dbReference type="ARBA" id="ARBA00022475"/>
    </source>
</evidence>
<keyword evidence="9" id="KW-1185">Reference proteome</keyword>
<dbReference type="Pfam" id="PF04226">
    <property type="entry name" value="Transgly_assoc"/>
    <property type="match status" value="1"/>
</dbReference>
<protein>
    <submittedName>
        <fullName evidence="8">GlsB/YeaQ/YmgE family stress response membrane protein</fullName>
    </submittedName>
</protein>
<evidence type="ECO:0000256" key="4">
    <source>
        <dbReference type="ARBA" id="ARBA00022692"/>
    </source>
</evidence>
<keyword evidence="6 7" id="KW-0472">Membrane</keyword>
<dbReference type="GO" id="GO:0005886">
    <property type="term" value="C:plasma membrane"/>
    <property type="evidence" value="ECO:0007669"/>
    <property type="project" value="UniProtKB-SubCell"/>
</dbReference>
<evidence type="ECO:0000256" key="1">
    <source>
        <dbReference type="ARBA" id="ARBA00004651"/>
    </source>
</evidence>
<dbReference type="PANTHER" id="PTHR33884">
    <property type="entry name" value="UPF0410 PROTEIN YMGE"/>
    <property type="match status" value="1"/>
</dbReference>
<evidence type="ECO:0000313" key="9">
    <source>
        <dbReference type="Proteomes" id="UP001138997"/>
    </source>
</evidence>
<dbReference type="RefSeq" id="WP_231439392.1">
    <property type="nucleotide sequence ID" value="NZ_JAJOMB010000003.1"/>
</dbReference>
<comment type="similarity">
    <text evidence="2">Belongs to the UPF0410 family.</text>
</comment>
<dbReference type="Proteomes" id="UP001138997">
    <property type="component" value="Unassembled WGS sequence"/>
</dbReference>
<reference evidence="8" key="1">
    <citation type="submission" date="2021-11" db="EMBL/GenBank/DDBJ databases">
        <title>Streptomyces corallinus and Kineosporia corallina sp. nov., two new coral-derived marine actinobacteria.</title>
        <authorList>
            <person name="Buangrab K."/>
            <person name="Sutthacheep M."/>
            <person name="Yeemin T."/>
            <person name="Harunari E."/>
            <person name="Igarashi Y."/>
            <person name="Sripreechasak P."/>
            <person name="Kanchanasin P."/>
            <person name="Tanasupawat S."/>
            <person name="Phongsopitanun W."/>
        </authorList>
    </citation>
    <scope>NUCLEOTIDE SEQUENCE</scope>
    <source>
        <strain evidence="8">JCM 31032</strain>
    </source>
</reference>
<dbReference type="EMBL" id="JAJOMB010000003">
    <property type="protein sequence ID" value="MCD5310455.1"/>
    <property type="molecule type" value="Genomic_DNA"/>
</dbReference>
<feature type="transmembrane region" description="Helical" evidence="7">
    <location>
        <begin position="64"/>
        <end position="82"/>
    </location>
</feature>
<proteinExistence type="inferred from homology"/>
<evidence type="ECO:0000256" key="2">
    <source>
        <dbReference type="ARBA" id="ARBA00011006"/>
    </source>
</evidence>
<gene>
    <name evidence="8" type="ORF">LR394_06080</name>
</gene>
<organism evidence="8 9">
    <name type="scientific">Kineosporia babensis</name>
    <dbReference type="NCBI Taxonomy" id="499548"/>
    <lineage>
        <taxon>Bacteria</taxon>
        <taxon>Bacillati</taxon>
        <taxon>Actinomycetota</taxon>
        <taxon>Actinomycetes</taxon>
        <taxon>Kineosporiales</taxon>
        <taxon>Kineosporiaceae</taxon>
        <taxon>Kineosporia</taxon>
    </lineage>
</organism>
<feature type="transmembrane region" description="Helical" evidence="7">
    <location>
        <begin position="27"/>
        <end position="52"/>
    </location>
</feature>
<accession>A0A9X1NB35</accession>
<keyword evidence="5 7" id="KW-1133">Transmembrane helix</keyword>
<comment type="subcellular location">
    <subcellularLocation>
        <location evidence="1">Cell membrane</location>
        <topology evidence="1">Multi-pass membrane protein</topology>
    </subcellularLocation>
</comment>
<keyword evidence="3" id="KW-1003">Cell membrane</keyword>
<comment type="caution">
    <text evidence="8">The sequence shown here is derived from an EMBL/GenBank/DDBJ whole genome shotgun (WGS) entry which is preliminary data.</text>
</comment>
<evidence type="ECO:0000256" key="6">
    <source>
        <dbReference type="ARBA" id="ARBA00023136"/>
    </source>
</evidence>
<dbReference type="AlphaFoldDB" id="A0A9X1NB35"/>
<evidence type="ECO:0000256" key="7">
    <source>
        <dbReference type="SAM" id="Phobius"/>
    </source>
</evidence>
<sequence>MSFIWAIIAGLIIGCLARLVLPGKQHIPLWLTIALGVLGAVIGNALAGAFGVEDTRGIDWIRHILQIGAAAVLIAVIEPMWSRRSVNR</sequence>
<evidence type="ECO:0000256" key="5">
    <source>
        <dbReference type="ARBA" id="ARBA00022989"/>
    </source>
</evidence>
<name>A0A9X1NB35_9ACTN</name>
<dbReference type="PANTHER" id="PTHR33884:SF3">
    <property type="entry name" value="UPF0410 PROTEIN YMGE"/>
    <property type="match status" value="1"/>
</dbReference>
<dbReference type="InterPro" id="IPR007341">
    <property type="entry name" value="Transgly_assoc"/>
</dbReference>
<keyword evidence="4 7" id="KW-0812">Transmembrane</keyword>